<sequence length="134" mass="14215">MKTKNVDLGLLIVRIGVGLLMLFHGISKLSGGLGFIQGMLEAKGLPGFIAYGVIVGEVLAPLAILVGFRTRIAALIYAFNMVVAVLMVHAAQFFTMSEQGGWALELIGLYFLGAIALFFTGAGKYAASSTNTWD</sequence>
<keyword evidence="6 7" id="KW-0472">Membrane</keyword>
<comment type="caution">
    <text evidence="8">The sequence shown here is derived from an EMBL/GenBank/DDBJ whole genome shotgun (WGS) entry which is preliminary data.</text>
</comment>
<accession>A0A419VYY0</accession>
<evidence type="ECO:0000256" key="6">
    <source>
        <dbReference type="ARBA" id="ARBA00023136"/>
    </source>
</evidence>
<feature type="transmembrane region" description="Helical" evidence="7">
    <location>
        <begin position="48"/>
        <end position="68"/>
    </location>
</feature>
<protein>
    <submittedName>
        <fullName evidence="8">Putative oxidoreductase</fullName>
    </submittedName>
</protein>
<keyword evidence="9" id="KW-1185">Reference proteome</keyword>
<gene>
    <name evidence="8" type="ORF">BC643_3594</name>
</gene>
<evidence type="ECO:0000256" key="7">
    <source>
        <dbReference type="SAM" id="Phobius"/>
    </source>
</evidence>
<reference evidence="8 9" key="1">
    <citation type="submission" date="2018-09" db="EMBL/GenBank/DDBJ databases">
        <title>Genomic Encyclopedia of Archaeal and Bacterial Type Strains, Phase II (KMG-II): from individual species to whole genera.</title>
        <authorList>
            <person name="Goeker M."/>
        </authorList>
    </citation>
    <scope>NUCLEOTIDE SEQUENCE [LARGE SCALE GENOMIC DNA]</scope>
    <source>
        <strain evidence="8 9">DSM 27148</strain>
    </source>
</reference>
<dbReference type="RefSeq" id="WP_120274607.1">
    <property type="nucleotide sequence ID" value="NZ_RAPN01000002.1"/>
</dbReference>
<dbReference type="AlphaFoldDB" id="A0A419VYY0"/>
<feature type="transmembrane region" description="Helical" evidence="7">
    <location>
        <begin position="107"/>
        <end position="127"/>
    </location>
</feature>
<feature type="transmembrane region" description="Helical" evidence="7">
    <location>
        <begin position="75"/>
        <end position="95"/>
    </location>
</feature>
<dbReference type="PANTHER" id="PTHR33452">
    <property type="entry name" value="OXIDOREDUCTASE CATD-RELATED"/>
    <property type="match status" value="1"/>
</dbReference>
<evidence type="ECO:0000256" key="2">
    <source>
        <dbReference type="ARBA" id="ARBA00006679"/>
    </source>
</evidence>
<evidence type="ECO:0000256" key="1">
    <source>
        <dbReference type="ARBA" id="ARBA00004651"/>
    </source>
</evidence>
<dbReference type="Proteomes" id="UP000283387">
    <property type="component" value="Unassembled WGS sequence"/>
</dbReference>
<evidence type="ECO:0000256" key="4">
    <source>
        <dbReference type="ARBA" id="ARBA00022692"/>
    </source>
</evidence>
<keyword evidence="5 7" id="KW-1133">Transmembrane helix</keyword>
<comment type="subcellular location">
    <subcellularLocation>
        <location evidence="1">Cell membrane</location>
        <topology evidence="1">Multi-pass membrane protein</topology>
    </subcellularLocation>
</comment>
<comment type="similarity">
    <text evidence="2">Belongs to the DoxX family.</text>
</comment>
<dbReference type="OrthoDB" id="280866at2"/>
<proteinExistence type="inferred from homology"/>
<dbReference type="InterPro" id="IPR032808">
    <property type="entry name" value="DoxX"/>
</dbReference>
<keyword evidence="4 7" id="KW-0812">Transmembrane</keyword>
<evidence type="ECO:0000313" key="9">
    <source>
        <dbReference type="Proteomes" id="UP000283387"/>
    </source>
</evidence>
<dbReference type="InterPro" id="IPR051907">
    <property type="entry name" value="DoxX-like_oxidoreductase"/>
</dbReference>
<name>A0A419VYY0_9BACT</name>
<evidence type="ECO:0000313" key="8">
    <source>
        <dbReference type="EMBL" id="RKD88445.1"/>
    </source>
</evidence>
<dbReference type="EMBL" id="RAPN01000002">
    <property type="protein sequence ID" value="RKD88445.1"/>
    <property type="molecule type" value="Genomic_DNA"/>
</dbReference>
<keyword evidence="3" id="KW-1003">Cell membrane</keyword>
<dbReference type="GO" id="GO:0005886">
    <property type="term" value="C:plasma membrane"/>
    <property type="evidence" value="ECO:0007669"/>
    <property type="project" value="UniProtKB-SubCell"/>
</dbReference>
<feature type="transmembrane region" description="Helical" evidence="7">
    <location>
        <begin position="12"/>
        <end position="36"/>
    </location>
</feature>
<dbReference type="PANTHER" id="PTHR33452:SF1">
    <property type="entry name" value="INNER MEMBRANE PROTEIN YPHA-RELATED"/>
    <property type="match status" value="1"/>
</dbReference>
<dbReference type="Pfam" id="PF07681">
    <property type="entry name" value="DoxX"/>
    <property type="match status" value="1"/>
</dbReference>
<evidence type="ECO:0000256" key="3">
    <source>
        <dbReference type="ARBA" id="ARBA00022475"/>
    </source>
</evidence>
<organism evidence="8 9">
    <name type="scientific">Mangrovibacterium diazotrophicum</name>
    <dbReference type="NCBI Taxonomy" id="1261403"/>
    <lineage>
        <taxon>Bacteria</taxon>
        <taxon>Pseudomonadati</taxon>
        <taxon>Bacteroidota</taxon>
        <taxon>Bacteroidia</taxon>
        <taxon>Marinilabiliales</taxon>
        <taxon>Prolixibacteraceae</taxon>
        <taxon>Mangrovibacterium</taxon>
    </lineage>
</organism>
<evidence type="ECO:0000256" key="5">
    <source>
        <dbReference type="ARBA" id="ARBA00022989"/>
    </source>
</evidence>